<dbReference type="PANTHER" id="PTHR46564:SF1">
    <property type="entry name" value="TRANSPOSASE"/>
    <property type="match status" value="1"/>
</dbReference>
<dbReference type="SUPFAM" id="SSF46689">
    <property type="entry name" value="Homeodomain-like"/>
    <property type="match status" value="1"/>
</dbReference>
<feature type="domain" description="Tc1-like transposase DDE" evidence="1">
    <location>
        <begin position="172"/>
        <end position="310"/>
    </location>
</feature>
<sequence>MKTKTDARQLDQATQAHLRKMVVQAVRGGMTRAEAARTYGVSLRAVGNWMKLARDGGLRALRPGKRGRRPGSGHLTHTQAVQIRKLIIERMPEQLALPFYLWTRESVGPLIERECGITVSKWTAGRYLKAWGMSAQKPVRRAYERNDVAIERWLKEDYPQIAKEAKQEKATIYWGDEMGLRSDHVSGTSFALKGETPVVRATGQRFGCNMISAITNRGELRFMVFEGTFKNATFIEFMKRLLKQATRKIYLIVDGHPVHRSAAVKKFVAENAKRLRLIRLPGYCPELNPDELLNQDVKTNALGKSRPTSKADMIGTVRRHLHRRQKEPHVIRNLFKEKHVSYAA</sequence>
<comment type="caution">
    <text evidence="3">The sequence shown here is derived from an EMBL/GenBank/DDBJ whole genome shotgun (WGS) entry which is preliminary data.</text>
</comment>
<evidence type="ECO:0000313" key="3">
    <source>
        <dbReference type="EMBL" id="CAE6861111.1"/>
    </source>
</evidence>
<dbReference type="InterPro" id="IPR036388">
    <property type="entry name" value="WH-like_DNA-bd_sf"/>
</dbReference>
<evidence type="ECO:0000259" key="1">
    <source>
        <dbReference type="Pfam" id="PF13358"/>
    </source>
</evidence>
<evidence type="ECO:0000313" key="4">
    <source>
        <dbReference type="Proteomes" id="UP000674425"/>
    </source>
</evidence>
<dbReference type="Pfam" id="PF13358">
    <property type="entry name" value="DDE_3"/>
    <property type="match status" value="1"/>
</dbReference>
<dbReference type="InterPro" id="IPR038717">
    <property type="entry name" value="Tc1-like_DDE_dom"/>
</dbReference>
<dbReference type="InterPro" id="IPR025959">
    <property type="entry name" value="Winged_HTH_dom"/>
</dbReference>
<dbReference type="EMBL" id="CAJNAU010000164">
    <property type="protein sequence ID" value="CAE6861111.1"/>
    <property type="molecule type" value="Genomic_DNA"/>
</dbReference>
<dbReference type="InterPro" id="IPR009057">
    <property type="entry name" value="Homeodomain-like_sf"/>
</dbReference>
<organism evidence="3 4">
    <name type="scientific">Paraburkholderia aspalathi</name>
    <dbReference type="NCBI Taxonomy" id="1324617"/>
    <lineage>
        <taxon>Bacteria</taxon>
        <taxon>Pseudomonadati</taxon>
        <taxon>Pseudomonadota</taxon>
        <taxon>Betaproteobacteria</taxon>
        <taxon>Burkholderiales</taxon>
        <taxon>Burkholderiaceae</taxon>
        <taxon>Paraburkholderia</taxon>
    </lineage>
</organism>
<dbReference type="Pfam" id="PF13592">
    <property type="entry name" value="HTH_33"/>
    <property type="match status" value="1"/>
</dbReference>
<dbReference type="NCBIfam" id="NF033545">
    <property type="entry name" value="transpos_IS630"/>
    <property type="match status" value="1"/>
</dbReference>
<dbReference type="Gene3D" id="3.30.420.10">
    <property type="entry name" value="Ribonuclease H-like superfamily/Ribonuclease H"/>
    <property type="match status" value="1"/>
</dbReference>
<name>A0ABM8T605_9BURK</name>
<accession>A0ABM8T605</accession>
<reference evidence="3 4" key="1">
    <citation type="submission" date="2021-02" db="EMBL/GenBank/DDBJ databases">
        <authorList>
            <person name="Vanwijnsberghe S."/>
        </authorList>
    </citation>
    <scope>NUCLEOTIDE SEQUENCE [LARGE SCALE GENOMIC DNA]</scope>
    <source>
        <strain evidence="3 4">R-69658</strain>
    </source>
</reference>
<feature type="domain" description="Winged helix-turn helix" evidence="2">
    <location>
        <begin position="99"/>
        <end position="156"/>
    </location>
</feature>
<evidence type="ECO:0000259" key="2">
    <source>
        <dbReference type="Pfam" id="PF13592"/>
    </source>
</evidence>
<dbReference type="InterPro" id="IPR047655">
    <property type="entry name" value="Transpos_IS630-like"/>
</dbReference>
<gene>
    <name evidence="3" type="ORF">R69658_07620</name>
</gene>
<protein>
    <submittedName>
        <fullName evidence="3">IS630 family transposase ISCARN25</fullName>
    </submittedName>
</protein>
<dbReference type="Pfam" id="PF13551">
    <property type="entry name" value="HTH_29"/>
    <property type="match status" value="1"/>
</dbReference>
<dbReference type="InterPro" id="IPR036397">
    <property type="entry name" value="RNaseH_sf"/>
</dbReference>
<dbReference type="Gene3D" id="1.10.10.10">
    <property type="entry name" value="Winged helix-like DNA-binding domain superfamily/Winged helix DNA-binding domain"/>
    <property type="match status" value="1"/>
</dbReference>
<dbReference type="Proteomes" id="UP000674425">
    <property type="component" value="Unassembled WGS sequence"/>
</dbReference>
<proteinExistence type="predicted"/>
<keyword evidence="4" id="KW-1185">Reference proteome</keyword>
<dbReference type="PANTHER" id="PTHR46564">
    <property type="entry name" value="TRANSPOSASE"/>
    <property type="match status" value="1"/>
</dbReference>